<keyword evidence="4 7" id="KW-0812">Transmembrane</keyword>
<evidence type="ECO:0000256" key="1">
    <source>
        <dbReference type="ARBA" id="ARBA00004651"/>
    </source>
</evidence>
<evidence type="ECO:0000256" key="7">
    <source>
        <dbReference type="RuleBase" id="RU367016"/>
    </source>
</evidence>
<keyword evidence="9" id="KW-1185">Reference proteome</keyword>
<dbReference type="NCBIfam" id="NF008102">
    <property type="entry name" value="PRK10847.1"/>
    <property type="match status" value="1"/>
</dbReference>
<dbReference type="InterPro" id="IPR058127">
    <property type="entry name" value="DedA"/>
</dbReference>
<reference evidence="8 9" key="1">
    <citation type="submission" date="2018-01" db="EMBL/GenBank/DDBJ databases">
        <title>Complete genome sequence of Bacteriovorax stolpii DSM12778.</title>
        <authorList>
            <person name="Tang B."/>
            <person name="Chang J."/>
        </authorList>
    </citation>
    <scope>NUCLEOTIDE SEQUENCE [LARGE SCALE GENOMIC DNA]</scope>
    <source>
        <strain evidence="8 9">DSM 12778</strain>
    </source>
</reference>
<dbReference type="OrthoDB" id="5291705at2"/>
<evidence type="ECO:0000313" key="9">
    <source>
        <dbReference type="Proteomes" id="UP000235584"/>
    </source>
</evidence>
<dbReference type="InterPro" id="IPR032816">
    <property type="entry name" value="VTT_dom"/>
</dbReference>
<keyword evidence="5 7" id="KW-1133">Transmembrane helix</keyword>
<dbReference type="GO" id="GO:0005886">
    <property type="term" value="C:plasma membrane"/>
    <property type="evidence" value="ECO:0007669"/>
    <property type="project" value="UniProtKB-SubCell"/>
</dbReference>
<evidence type="ECO:0000256" key="4">
    <source>
        <dbReference type="ARBA" id="ARBA00022692"/>
    </source>
</evidence>
<dbReference type="EMBL" id="CP025704">
    <property type="protein sequence ID" value="AUN98856.1"/>
    <property type="molecule type" value="Genomic_DNA"/>
</dbReference>
<comment type="subcellular location">
    <subcellularLocation>
        <location evidence="1 7">Cell membrane</location>
        <topology evidence="1 7">Multi-pass membrane protein</topology>
    </subcellularLocation>
</comment>
<evidence type="ECO:0000256" key="3">
    <source>
        <dbReference type="ARBA" id="ARBA00022475"/>
    </source>
</evidence>
<feature type="transmembrane region" description="Helical" evidence="7">
    <location>
        <begin position="188"/>
        <end position="206"/>
    </location>
</feature>
<gene>
    <name evidence="8" type="ORF">C0V70_12235</name>
</gene>
<dbReference type="Pfam" id="PF09335">
    <property type="entry name" value="VTT_dom"/>
    <property type="match status" value="1"/>
</dbReference>
<feature type="transmembrane region" description="Helical" evidence="7">
    <location>
        <begin position="69"/>
        <end position="90"/>
    </location>
</feature>
<accession>A0A2K9NTK4</accession>
<dbReference type="RefSeq" id="WP_102244147.1">
    <property type="nucleotide sequence ID" value="NZ_CP025704.1"/>
</dbReference>
<sequence>MEFIHAIIDFILHIEVHLDYLIQTYHAWTYLILFMIIFCETGVVVLPFLPGDSLLFAIGAFAARGSFDFWTISLSLLAAAIIGDSVNYTIGKYIGPKVFYKDDSKFFNKAHLLKAQAFYEKYGAKTIIIARFIPIVRTFAPFVAGIGEMTYKKFMTYNVVGAVLWVFSFIPLGYFFGNLPFVRENFKIVMIAIIVISVLPAVIEFIREKRKQ</sequence>
<dbReference type="KEGG" id="bsto:C0V70_12235"/>
<dbReference type="PANTHER" id="PTHR30353">
    <property type="entry name" value="INNER MEMBRANE PROTEIN DEDA-RELATED"/>
    <property type="match status" value="1"/>
</dbReference>
<proteinExistence type="inferred from homology"/>
<organism evidence="8 9">
    <name type="scientific">Bacteriovorax stolpii</name>
    <name type="common">Bdellovibrio stolpii</name>
    <dbReference type="NCBI Taxonomy" id="960"/>
    <lineage>
        <taxon>Bacteria</taxon>
        <taxon>Pseudomonadati</taxon>
        <taxon>Bdellovibrionota</taxon>
        <taxon>Bacteriovoracia</taxon>
        <taxon>Bacteriovoracales</taxon>
        <taxon>Bacteriovoracaceae</taxon>
        <taxon>Bacteriovorax</taxon>
    </lineage>
</organism>
<evidence type="ECO:0000256" key="2">
    <source>
        <dbReference type="ARBA" id="ARBA00010792"/>
    </source>
</evidence>
<keyword evidence="6 7" id="KW-0472">Membrane</keyword>
<feature type="transmembrane region" description="Helical" evidence="7">
    <location>
        <begin position="157"/>
        <end position="176"/>
    </location>
</feature>
<name>A0A2K9NTK4_BACTC</name>
<keyword evidence="3 7" id="KW-1003">Cell membrane</keyword>
<evidence type="ECO:0000256" key="6">
    <source>
        <dbReference type="ARBA" id="ARBA00023136"/>
    </source>
</evidence>
<evidence type="ECO:0000313" key="8">
    <source>
        <dbReference type="EMBL" id="AUN98856.1"/>
    </source>
</evidence>
<feature type="transmembrane region" description="Helical" evidence="7">
    <location>
        <begin position="27"/>
        <end position="49"/>
    </location>
</feature>
<dbReference type="AlphaFoldDB" id="A0A2K9NTK4"/>
<evidence type="ECO:0000256" key="5">
    <source>
        <dbReference type="ARBA" id="ARBA00022989"/>
    </source>
</evidence>
<comment type="similarity">
    <text evidence="2 7">Belongs to the DedA family.</text>
</comment>
<dbReference type="PANTHER" id="PTHR30353:SF0">
    <property type="entry name" value="TRANSMEMBRANE PROTEIN"/>
    <property type="match status" value="1"/>
</dbReference>
<dbReference type="Proteomes" id="UP000235584">
    <property type="component" value="Chromosome"/>
</dbReference>
<dbReference type="InterPro" id="IPR032818">
    <property type="entry name" value="DedA-like"/>
</dbReference>
<protein>
    <submittedName>
        <fullName evidence="8">DedA family protein</fullName>
    </submittedName>
</protein>